<feature type="signal peptide" evidence="1">
    <location>
        <begin position="1"/>
        <end position="21"/>
    </location>
</feature>
<evidence type="ECO:0000256" key="1">
    <source>
        <dbReference type="SAM" id="SignalP"/>
    </source>
</evidence>
<dbReference type="Proteomes" id="UP000886884">
    <property type="component" value="Unassembled WGS sequence"/>
</dbReference>
<comment type="caution">
    <text evidence="2">The sequence shown here is derived from an EMBL/GenBank/DDBJ whole genome shotgun (WGS) entry which is preliminary data.</text>
</comment>
<accession>A0A9D1P9P7</accession>
<dbReference type="AlphaFoldDB" id="A0A9D1P9P7"/>
<reference evidence="2" key="1">
    <citation type="submission" date="2020-10" db="EMBL/GenBank/DDBJ databases">
        <authorList>
            <person name="Gilroy R."/>
        </authorList>
    </citation>
    <scope>NUCLEOTIDE SEQUENCE</scope>
    <source>
        <strain evidence="2">CHK183-6373</strain>
    </source>
</reference>
<evidence type="ECO:0000313" key="2">
    <source>
        <dbReference type="EMBL" id="HIV28701.1"/>
    </source>
</evidence>
<gene>
    <name evidence="2" type="ORF">IAA64_12055</name>
</gene>
<protein>
    <submittedName>
        <fullName evidence="2">Uncharacterized protein</fullName>
    </submittedName>
</protein>
<evidence type="ECO:0000313" key="3">
    <source>
        <dbReference type="Proteomes" id="UP000886884"/>
    </source>
</evidence>
<reference evidence="2" key="2">
    <citation type="journal article" date="2021" name="PeerJ">
        <title>Extensive microbial diversity within the chicken gut microbiome revealed by metagenomics and culture.</title>
        <authorList>
            <person name="Gilroy R."/>
            <person name="Ravi A."/>
            <person name="Getino M."/>
            <person name="Pursley I."/>
            <person name="Horton D.L."/>
            <person name="Alikhan N.F."/>
            <person name="Baker D."/>
            <person name="Gharbi K."/>
            <person name="Hall N."/>
            <person name="Watson M."/>
            <person name="Adriaenssens E.M."/>
            <person name="Foster-Nyarko E."/>
            <person name="Jarju S."/>
            <person name="Secka A."/>
            <person name="Antonio M."/>
            <person name="Oren A."/>
            <person name="Chaudhuri R.R."/>
            <person name="La Ragione R."/>
            <person name="Hildebrand F."/>
            <person name="Pallen M.J."/>
        </authorList>
    </citation>
    <scope>NUCLEOTIDE SEQUENCE</scope>
    <source>
        <strain evidence="2">CHK183-6373</strain>
    </source>
</reference>
<organism evidence="2 3">
    <name type="scientific">Candidatus Ornithocaccomicrobium faecavium</name>
    <dbReference type="NCBI Taxonomy" id="2840890"/>
    <lineage>
        <taxon>Bacteria</taxon>
        <taxon>Bacillati</taxon>
        <taxon>Bacillota</taxon>
        <taxon>Clostridia</taxon>
        <taxon>Candidatus Ornithocaccomicrobium</taxon>
    </lineage>
</organism>
<sequence length="306" mass="33884">MKKMWMAVVLLLAMLVPLAQAEQAPEERVTEIAARTAYILDYDWERLPDWSAREYLEAPGTVATLYCESTSADALISLVPRDSAANASDYLLQRTMNSMDVMVVRETVGPELWQAPWGEAGAAMTQVFAYVSGSYTSDFYCEKSYVAQLNDEYFLVTTVTASEEEAEGAIEEFESAFFTDALRVSPVSITGQGYAYLHAAQANDGALELSLDTFIVEEGDETSEMVIYNNDPSLATFAVSADANIWLMPQGAPFTWECVPQDAELLSTHISDYVLANGSYPPFLLYYCGEQIVWMEQQGAMILPLT</sequence>
<keyword evidence="1" id="KW-0732">Signal</keyword>
<feature type="chain" id="PRO_5039608719" evidence="1">
    <location>
        <begin position="22"/>
        <end position="306"/>
    </location>
</feature>
<dbReference type="EMBL" id="DVOT01000219">
    <property type="protein sequence ID" value="HIV28701.1"/>
    <property type="molecule type" value="Genomic_DNA"/>
</dbReference>
<proteinExistence type="predicted"/>
<name>A0A9D1P9P7_9FIRM</name>